<evidence type="ECO:0000256" key="3">
    <source>
        <dbReference type="ARBA" id="ARBA00022679"/>
    </source>
</evidence>
<dbReference type="Proteomes" id="UP000036520">
    <property type="component" value="Chromosome"/>
</dbReference>
<accession>A0A0H4PD14</accession>
<organism evidence="5 6">
    <name type="scientific">Cyclobacterium amurskyense</name>
    <dbReference type="NCBI Taxonomy" id="320787"/>
    <lineage>
        <taxon>Bacteria</taxon>
        <taxon>Pseudomonadati</taxon>
        <taxon>Bacteroidota</taxon>
        <taxon>Cytophagia</taxon>
        <taxon>Cytophagales</taxon>
        <taxon>Cyclobacteriaceae</taxon>
        <taxon>Cyclobacterium</taxon>
    </lineage>
</organism>
<gene>
    <name evidence="5" type="ORF">CA2015_2930</name>
</gene>
<dbReference type="InterPro" id="IPR002941">
    <property type="entry name" value="DNA_methylase_N4/N6"/>
</dbReference>
<dbReference type="STRING" id="320787.CA2015_2930"/>
<comment type="similarity">
    <text evidence="1">Belongs to the N(4)/N(6)-methyltransferase family.</text>
</comment>
<evidence type="ECO:0000259" key="4">
    <source>
        <dbReference type="Pfam" id="PF01555"/>
    </source>
</evidence>
<dbReference type="PATRIC" id="fig|320787.5.peg.3204"/>
<dbReference type="EMBL" id="CP012040">
    <property type="protein sequence ID" value="AKP52336.1"/>
    <property type="molecule type" value="Genomic_DNA"/>
</dbReference>
<protein>
    <submittedName>
        <fullName evidence="5">DNA methylase N-4/N-6 domain protein</fullName>
    </submittedName>
</protein>
<proteinExistence type="inferred from homology"/>
<feature type="domain" description="DNA methylase N-4/N-6" evidence="4">
    <location>
        <begin position="145"/>
        <end position="470"/>
    </location>
</feature>
<keyword evidence="2 5" id="KW-0489">Methyltransferase</keyword>
<dbReference type="KEGG" id="camu:CA2015_2930"/>
<dbReference type="InterPro" id="IPR002052">
    <property type="entry name" value="DNA_methylase_N6_adenine_CS"/>
</dbReference>
<evidence type="ECO:0000256" key="1">
    <source>
        <dbReference type="ARBA" id="ARBA00006594"/>
    </source>
</evidence>
<dbReference type="Gene3D" id="3.40.50.150">
    <property type="entry name" value="Vaccinia Virus protein VP39"/>
    <property type="match status" value="1"/>
</dbReference>
<dbReference type="PROSITE" id="PS00092">
    <property type="entry name" value="N6_MTASE"/>
    <property type="match status" value="1"/>
</dbReference>
<dbReference type="RefSeq" id="WP_048642567.1">
    <property type="nucleotide sequence ID" value="NZ_CP012040.1"/>
</dbReference>
<evidence type="ECO:0000313" key="6">
    <source>
        <dbReference type="Proteomes" id="UP000036520"/>
    </source>
</evidence>
<dbReference type="GO" id="GO:0003677">
    <property type="term" value="F:DNA binding"/>
    <property type="evidence" value="ECO:0007669"/>
    <property type="project" value="InterPro"/>
</dbReference>
<dbReference type="AlphaFoldDB" id="A0A0H4PD14"/>
<dbReference type="Pfam" id="PF01555">
    <property type="entry name" value="N6_N4_Mtase"/>
    <property type="match status" value="1"/>
</dbReference>
<dbReference type="GO" id="GO:0008170">
    <property type="term" value="F:N-methyltransferase activity"/>
    <property type="evidence" value="ECO:0007669"/>
    <property type="project" value="InterPro"/>
</dbReference>
<keyword evidence="6" id="KW-1185">Reference proteome</keyword>
<dbReference type="InterPro" id="IPR001091">
    <property type="entry name" value="RM_Methyltransferase"/>
</dbReference>
<keyword evidence="3" id="KW-0808">Transferase</keyword>
<dbReference type="GO" id="GO:0032259">
    <property type="term" value="P:methylation"/>
    <property type="evidence" value="ECO:0007669"/>
    <property type="project" value="UniProtKB-KW"/>
</dbReference>
<evidence type="ECO:0000313" key="5">
    <source>
        <dbReference type="EMBL" id="AKP52336.1"/>
    </source>
</evidence>
<dbReference type="REBASE" id="116473">
    <property type="entry name" value="M.Cam12363ORF2930P"/>
</dbReference>
<reference evidence="5 6" key="1">
    <citation type="submission" date="2015-07" db="EMBL/GenBank/DDBJ databases">
        <authorList>
            <person name="Kim K.M."/>
        </authorList>
    </citation>
    <scope>NUCLEOTIDE SEQUENCE [LARGE SCALE GENOMIC DNA]</scope>
    <source>
        <strain evidence="5 6">KCTC 12363</strain>
    </source>
</reference>
<dbReference type="SUPFAM" id="SSF53335">
    <property type="entry name" value="S-adenosyl-L-methionine-dependent methyltransferases"/>
    <property type="match status" value="1"/>
</dbReference>
<dbReference type="OrthoDB" id="9800801at2"/>
<dbReference type="PRINTS" id="PR00508">
    <property type="entry name" value="S21N4MTFRASE"/>
</dbReference>
<evidence type="ECO:0000256" key="2">
    <source>
        <dbReference type="ARBA" id="ARBA00022603"/>
    </source>
</evidence>
<dbReference type="InterPro" id="IPR029063">
    <property type="entry name" value="SAM-dependent_MTases_sf"/>
</dbReference>
<sequence>MAKQYKGSLTLEWFNKQKAIISLSENDIKSSSDTPSPRINWINKEEALFYDLSSENGVGNTPYWVDRDDIRVKESRPLSFQQAYRSSLVDKAGSIPGTSQVFKVEEITVEEKANDIDNMLIKGDNLLALNSLKKIFSDKADTDKVKCIYIDPPYNTGKAFEHYEDNLEASTWLTMIRDRVSSLRELLRSDGVLFIQLDEKFIFHLKLLLDDVFGKHNFVNFFTIKTSDPSGFKTVNPSPYDGAEYILMYAKSKSEYKYETIHVSSDHDFGYNQYIKNIDSYYTKWEVIGVNQFIAEREGHENTRAAKKALGEVVFNSLVSEFAIKNARSVFQGTAIGNDAGSDIIELRNKSKSKANEFVKLARDNGAIEYAYNGRQVYFYSNKVKNIDGKITPTKQLTNIWLDIPYNGISAEGGVNFSESKKPERLIKRLLQIANVMPGDIVMDSFSGSGTTISVAHKMGAKWIGIEIGDHCDTLIIPRLTAILDGSDQSGISQESEWKGGGSFKYYHLGQSIISVDSETGKGEFNWLLGKKFIQESLLLSYDFIIQDDINLFPSQLFQDEKDKPTLGKISNNNKSIYGVAFLADPKDSNLTINNEEVKTIYSTLRKQDDFKALVIYTNKGIDIAQDTIPEDLDIIKVPHAVFAELER</sequence>
<name>A0A0H4PD14_9BACT</name>